<dbReference type="FunFam" id="3.30.230.40:FF:000001">
    <property type="entry name" value="Imidazoleglycerol-phosphate dehydratase HisB"/>
    <property type="match status" value="1"/>
</dbReference>
<dbReference type="GO" id="GO:0005737">
    <property type="term" value="C:cytoplasm"/>
    <property type="evidence" value="ECO:0007669"/>
    <property type="project" value="UniProtKB-SubCell"/>
</dbReference>
<dbReference type="GO" id="GO:0004424">
    <property type="term" value="F:imidazoleglycerol-phosphate dehydratase activity"/>
    <property type="evidence" value="ECO:0007669"/>
    <property type="project" value="UniProtKB-UniRule"/>
</dbReference>
<dbReference type="InterPro" id="IPR006543">
    <property type="entry name" value="Histidinol-phos"/>
</dbReference>
<comment type="catalytic activity">
    <reaction evidence="10">
        <text>D-erythro-1-(imidazol-4-yl)glycerol 3-phosphate = 3-(imidazol-4-yl)-2-oxopropyl phosphate + H2O</text>
        <dbReference type="Rhea" id="RHEA:11040"/>
        <dbReference type="ChEBI" id="CHEBI:15377"/>
        <dbReference type="ChEBI" id="CHEBI:57766"/>
        <dbReference type="ChEBI" id="CHEBI:58278"/>
        <dbReference type="EC" id="4.2.1.19"/>
    </reaction>
</comment>
<dbReference type="EC" id="4.2.1.19" evidence="10"/>
<dbReference type="FunFam" id="3.30.230.40:FF:000003">
    <property type="entry name" value="Imidazoleglycerol-phosphate dehydratase HisB"/>
    <property type="match status" value="1"/>
</dbReference>
<dbReference type="InterPro" id="IPR036412">
    <property type="entry name" value="HAD-like_sf"/>
</dbReference>
<keyword evidence="5" id="KW-0479">Metal-binding</keyword>
<evidence type="ECO:0000313" key="12">
    <source>
        <dbReference type="Proteomes" id="UP000823633"/>
    </source>
</evidence>
<dbReference type="SUPFAM" id="SSF54211">
    <property type="entry name" value="Ribosomal protein S5 domain 2-like"/>
    <property type="match status" value="2"/>
</dbReference>
<keyword evidence="3 10" id="KW-0963">Cytoplasm</keyword>
<reference evidence="11" key="1">
    <citation type="submission" date="2020-10" db="EMBL/GenBank/DDBJ databases">
        <authorList>
            <person name="Gilroy R."/>
        </authorList>
    </citation>
    <scope>NUCLEOTIDE SEQUENCE</scope>
    <source>
        <strain evidence="11">11167</strain>
    </source>
</reference>
<dbReference type="HAMAP" id="MF_00076">
    <property type="entry name" value="HisB"/>
    <property type="match status" value="1"/>
</dbReference>
<dbReference type="InterPro" id="IPR006549">
    <property type="entry name" value="HAD-SF_hydro_IIIA"/>
</dbReference>
<dbReference type="NCBIfam" id="TIGR01656">
    <property type="entry name" value="Histidinol-ppas"/>
    <property type="match status" value="1"/>
</dbReference>
<keyword evidence="6" id="KW-0378">Hydrolase</keyword>
<evidence type="ECO:0000256" key="6">
    <source>
        <dbReference type="ARBA" id="ARBA00022801"/>
    </source>
</evidence>
<comment type="caution">
    <text evidence="11">The sequence shown here is derived from an EMBL/GenBank/DDBJ whole genome shotgun (WGS) entry which is preliminary data.</text>
</comment>
<dbReference type="PANTHER" id="PTHR23133:SF2">
    <property type="entry name" value="IMIDAZOLEGLYCEROL-PHOSPHATE DEHYDRATASE"/>
    <property type="match status" value="1"/>
</dbReference>
<dbReference type="GO" id="GO:0046872">
    <property type="term" value="F:metal ion binding"/>
    <property type="evidence" value="ECO:0007669"/>
    <property type="project" value="UniProtKB-KW"/>
</dbReference>
<evidence type="ECO:0000256" key="1">
    <source>
        <dbReference type="ARBA" id="ARBA00005047"/>
    </source>
</evidence>
<dbReference type="InterPro" id="IPR020565">
    <property type="entry name" value="ImidazoleglycerP_deHydtase_CS"/>
</dbReference>
<dbReference type="Gene3D" id="3.40.50.1000">
    <property type="entry name" value="HAD superfamily/HAD-like"/>
    <property type="match status" value="1"/>
</dbReference>
<dbReference type="InterPro" id="IPR020568">
    <property type="entry name" value="Ribosomal_Su5_D2-typ_SF"/>
</dbReference>
<dbReference type="PROSITE" id="PS00954">
    <property type="entry name" value="IGP_DEHYDRATASE_1"/>
    <property type="match status" value="1"/>
</dbReference>
<keyword evidence="7 10" id="KW-0368">Histidine biosynthesis</keyword>
<protein>
    <recommendedName>
        <fullName evidence="2 10">Imidazoleglycerol-phosphate dehydratase</fullName>
        <shortName evidence="10">IGPD</shortName>
        <ecNumber evidence="10">4.2.1.19</ecNumber>
    </recommendedName>
</protein>
<evidence type="ECO:0000256" key="2">
    <source>
        <dbReference type="ARBA" id="ARBA00016664"/>
    </source>
</evidence>
<dbReference type="InterPro" id="IPR038494">
    <property type="entry name" value="IGPD_sf"/>
</dbReference>
<dbReference type="GO" id="GO:0000105">
    <property type="term" value="P:L-histidine biosynthetic process"/>
    <property type="evidence" value="ECO:0007669"/>
    <property type="project" value="UniProtKB-UniRule"/>
</dbReference>
<reference evidence="11" key="2">
    <citation type="journal article" date="2021" name="PeerJ">
        <title>Extensive microbial diversity within the chicken gut microbiome revealed by metagenomics and culture.</title>
        <authorList>
            <person name="Gilroy R."/>
            <person name="Ravi A."/>
            <person name="Getino M."/>
            <person name="Pursley I."/>
            <person name="Horton D.L."/>
            <person name="Alikhan N.F."/>
            <person name="Baker D."/>
            <person name="Gharbi K."/>
            <person name="Hall N."/>
            <person name="Watson M."/>
            <person name="Adriaenssens E.M."/>
            <person name="Foster-Nyarko E."/>
            <person name="Jarju S."/>
            <person name="Secka A."/>
            <person name="Antonio M."/>
            <person name="Oren A."/>
            <person name="Chaudhuri R.R."/>
            <person name="La Ragione R."/>
            <person name="Hildebrand F."/>
            <person name="Pallen M.J."/>
        </authorList>
    </citation>
    <scope>NUCLEOTIDE SEQUENCE</scope>
    <source>
        <strain evidence="11">11167</strain>
    </source>
</reference>
<evidence type="ECO:0000256" key="5">
    <source>
        <dbReference type="ARBA" id="ARBA00022723"/>
    </source>
</evidence>
<evidence type="ECO:0000313" key="11">
    <source>
        <dbReference type="EMBL" id="MBO8443495.1"/>
    </source>
</evidence>
<comment type="similarity">
    <text evidence="10">Belongs to the imidazoleglycerol-phosphate dehydratase family.</text>
</comment>
<evidence type="ECO:0000256" key="8">
    <source>
        <dbReference type="ARBA" id="ARBA00023239"/>
    </source>
</evidence>
<evidence type="ECO:0000256" key="4">
    <source>
        <dbReference type="ARBA" id="ARBA00022605"/>
    </source>
</evidence>
<gene>
    <name evidence="10 11" type="primary">hisB</name>
    <name evidence="11" type="ORF">IAC42_07020</name>
</gene>
<dbReference type="Gene3D" id="3.30.230.40">
    <property type="entry name" value="Imidazole glycerol phosphate dehydratase, domain 1"/>
    <property type="match status" value="2"/>
</dbReference>
<dbReference type="AlphaFoldDB" id="A0A9D9EBM2"/>
<dbReference type="PANTHER" id="PTHR23133">
    <property type="entry name" value="IMIDAZOLEGLYCEROL-PHOSPHATE DEHYDRATASE HIS7"/>
    <property type="match status" value="1"/>
</dbReference>
<dbReference type="InterPro" id="IPR023214">
    <property type="entry name" value="HAD_sf"/>
</dbReference>
<evidence type="ECO:0000256" key="10">
    <source>
        <dbReference type="HAMAP-Rule" id="MF_00076"/>
    </source>
</evidence>
<name>A0A9D9EBM2_9SPIR</name>
<evidence type="ECO:0000256" key="7">
    <source>
        <dbReference type="ARBA" id="ARBA00023102"/>
    </source>
</evidence>
<keyword evidence="4 10" id="KW-0028">Amino-acid biosynthesis</keyword>
<sequence>MQLKEKKPTRRILFVDRDGVIVEEDQVDSYEKIRFIPHVMEALRTIRRSGDWELVLVSNQDGVGTPSFPMEDFQRVHDRIMETLRGEDVAFDEEWIDFSLPEDNCPGRKPGTAMLSGYLDGSWDIAHSFMIGDRQSDMDLARALGCQGIWFHSGKCGGDRVALETDSWLEVARFLCPDDTLCHRTASLERRTKETDIRLRVDIDGSGQGCIETGIGFFDHMLEQIVRHARFDVEAAVKGDLEVDEHHSVEDLALCLGKCVLTALGDKRGISRYGYEVLTMDEVHACVALDFSGRPDFVWEVDFSRQYIGVFPTEMITHFFKSFSNEARCNLYMSVGPGNCHHQAEALFKAFARALRSAVRRLPGSDELPSTKGVL</sequence>
<dbReference type="SUPFAM" id="SSF56784">
    <property type="entry name" value="HAD-like"/>
    <property type="match status" value="1"/>
</dbReference>
<dbReference type="Pfam" id="PF00475">
    <property type="entry name" value="IGPD"/>
    <property type="match status" value="1"/>
</dbReference>
<dbReference type="Proteomes" id="UP000823633">
    <property type="component" value="Unassembled WGS sequence"/>
</dbReference>
<evidence type="ECO:0000256" key="3">
    <source>
        <dbReference type="ARBA" id="ARBA00022490"/>
    </source>
</evidence>
<keyword evidence="8 10" id="KW-0456">Lyase</keyword>
<dbReference type="Pfam" id="PF13242">
    <property type="entry name" value="Hydrolase_like"/>
    <property type="match status" value="1"/>
</dbReference>
<dbReference type="NCBIfam" id="NF002111">
    <property type="entry name" value="PRK00951.2-1"/>
    <property type="match status" value="1"/>
</dbReference>
<dbReference type="NCBIfam" id="TIGR01662">
    <property type="entry name" value="HAD-SF-IIIA"/>
    <property type="match status" value="1"/>
</dbReference>
<organism evidence="11 12">
    <name type="scientific">Candidatus Aphodenecus pullistercoris</name>
    <dbReference type="NCBI Taxonomy" id="2840669"/>
    <lineage>
        <taxon>Bacteria</taxon>
        <taxon>Pseudomonadati</taxon>
        <taxon>Spirochaetota</taxon>
        <taxon>Spirochaetia</taxon>
        <taxon>Spirochaetales</taxon>
        <taxon>Candidatus Aphodenecus</taxon>
    </lineage>
</organism>
<comment type="subcellular location">
    <subcellularLocation>
        <location evidence="10">Cytoplasm</location>
    </subcellularLocation>
</comment>
<proteinExistence type="inferred from homology"/>
<dbReference type="InterPro" id="IPR000807">
    <property type="entry name" value="ImidazoleglycerolP_deHydtase"/>
</dbReference>
<comment type="pathway">
    <text evidence="1 10">Amino-acid biosynthesis; L-histidine biosynthesis; L-histidine from 5-phospho-alpha-D-ribose 1-diphosphate: step 6/9.</text>
</comment>
<dbReference type="EMBL" id="JADIMU010000045">
    <property type="protein sequence ID" value="MBO8443495.1"/>
    <property type="molecule type" value="Genomic_DNA"/>
</dbReference>
<accession>A0A9D9EBM2</accession>
<evidence type="ECO:0000256" key="9">
    <source>
        <dbReference type="ARBA" id="ARBA00023268"/>
    </source>
</evidence>
<dbReference type="GO" id="GO:0016791">
    <property type="term" value="F:phosphatase activity"/>
    <property type="evidence" value="ECO:0007669"/>
    <property type="project" value="InterPro"/>
</dbReference>
<keyword evidence="9" id="KW-0511">Multifunctional enzyme</keyword>
<dbReference type="CDD" id="cd07914">
    <property type="entry name" value="IGPD"/>
    <property type="match status" value="1"/>
</dbReference>